<name>C6H9A2_AJECH</name>
<reference evidence="3" key="1">
    <citation type="submission" date="2009-05" db="EMBL/GenBank/DDBJ databases">
        <title>The genome sequence of Ajellomyces capsulatus strain H143.</title>
        <authorList>
            <person name="Champion M."/>
            <person name="Cuomo C.A."/>
            <person name="Ma L.-J."/>
            <person name="Henn M.R."/>
            <person name="Sil A."/>
            <person name="Goldman B."/>
            <person name="Young S.K."/>
            <person name="Kodira C.D."/>
            <person name="Zeng Q."/>
            <person name="Koehrsen M."/>
            <person name="Alvarado L."/>
            <person name="Berlin A.M."/>
            <person name="Borenstein D."/>
            <person name="Chen Z."/>
            <person name="Engels R."/>
            <person name="Freedman E."/>
            <person name="Gellesch M."/>
            <person name="Goldberg J."/>
            <person name="Griggs A."/>
            <person name="Gujja S."/>
            <person name="Heiman D.I."/>
            <person name="Hepburn T.A."/>
            <person name="Howarth C."/>
            <person name="Jen D."/>
            <person name="Larson L."/>
            <person name="Lewis B."/>
            <person name="Mehta T."/>
            <person name="Park D."/>
            <person name="Pearson M."/>
            <person name="Roberts A."/>
            <person name="Saif S."/>
            <person name="Shea T.D."/>
            <person name="Shenoy N."/>
            <person name="Sisk P."/>
            <person name="Stolte C."/>
            <person name="Sykes S."/>
            <person name="Walk T."/>
            <person name="White J."/>
            <person name="Yandava C."/>
            <person name="Klein B."/>
            <person name="McEwen J.G."/>
            <person name="Puccia R."/>
            <person name="Goldman G.H."/>
            <person name="Felipe M.S."/>
            <person name="Nino-Vega G."/>
            <person name="San-Blas G."/>
            <person name="Taylor J.W."/>
            <person name="Mendoza L."/>
            <person name="Galagan J.E."/>
            <person name="Nusbaum C."/>
            <person name="Birren B.W."/>
        </authorList>
    </citation>
    <scope>NUCLEOTIDE SEQUENCE [LARGE SCALE GENOMIC DNA]</scope>
    <source>
        <strain evidence="3">H143</strain>
    </source>
</reference>
<accession>C6H9A2</accession>
<protein>
    <submittedName>
        <fullName evidence="2">Uncharacterized protein</fullName>
    </submittedName>
</protein>
<feature type="compositionally biased region" description="Low complexity" evidence="1">
    <location>
        <begin position="45"/>
        <end position="72"/>
    </location>
</feature>
<evidence type="ECO:0000256" key="1">
    <source>
        <dbReference type="SAM" id="MobiDB-lite"/>
    </source>
</evidence>
<sequence>MAAARAIYPSSHGMAGSQQYMSAPHQQPSAMSMGMGTGASIPGWPSTTTGGSLQPGGQPQPGSGQSGWPSTY</sequence>
<proteinExistence type="predicted"/>
<evidence type="ECO:0000313" key="2">
    <source>
        <dbReference type="EMBL" id="EER42885.1"/>
    </source>
</evidence>
<dbReference type="HOGENOM" id="CLU_2721652_0_0_1"/>
<dbReference type="AlphaFoldDB" id="C6H9A2"/>
<gene>
    <name evidence="2" type="ORF">HCDG_02783</name>
</gene>
<dbReference type="VEuPathDB" id="FungiDB:HCDG_02783"/>
<dbReference type="Proteomes" id="UP000002624">
    <property type="component" value="Unassembled WGS sequence"/>
</dbReference>
<dbReference type="EMBL" id="GG692421">
    <property type="protein sequence ID" value="EER42885.1"/>
    <property type="molecule type" value="Genomic_DNA"/>
</dbReference>
<evidence type="ECO:0000313" key="3">
    <source>
        <dbReference type="Proteomes" id="UP000002624"/>
    </source>
</evidence>
<dbReference type="STRING" id="544712.C6H9A2"/>
<feature type="compositionally biased region" description="Polar residues" evidence="1">
    <location>
        <begin position="16"/>
        <end position="30"/>
    </location>
</feature>
<feature type="region of interest" description="Disordered" evidence="1">
    <location>
        <begin position="1"/>
        <end position="72"/>
    </location>
</feature>
<organism evidence="2 3">
    <name type="scientific">Ajellomyces capsulatus (strain H143)</name>
    <name type="common">Darling's disease fungus</name>
    <name type="synonym">Histoplasma capsulatum</name>
    <dbReference type="NCBI Taxonomy" id="544712"/>
    <lineage>
        <taxon>Eukaryota</taxon>
        <taxon>Fungi</taxon>
        <taxon>Dikarya</taxon>
        <taxon>Ascomycota</taxon>
        <taxon>Pezizomycotina</taxon>
        <taxon>Eurotiomycetes</taxon>
        <taxon>Eurotiomycetidae</taxon>
        <taxon>Onygenales</taxon>
        <taxon>Ajellomycetaceae</taxon>
        <taxon>Histoplasma</taxon>
    </lineage>
</organism>